<dbReference type="EMBL" id="AGDZ01000001">
    <property type="protein sequence ID" value="EMB28910.1"/>
    <property type="molecule type" value="Genomic_DNA"/>
</dbReference>
<evidence type="ECO:0000313" key="4">
    <source>
        <dbReference type="Proteomes" id="UP000016183"/>
    </source>
</evidence>
<dbReference type="SUPFAM" id="SSF56436">
    <property type="entry name" value="C-type lectin-like"/>
    <property type="match status" value="1"/>
</dbReference>
<feature type="non-terminal residue" evidence="3">
    <location>
        <position position="1"/>
    </location>
</feature>
<dbReference type="PANTHER" id="PTHR23150">
    <property type="entry name" value="SULFATASE MODIFYING FACTOR 1, 2"/>
    <property type="match status" value="1"/>
</dbReference>
<dbReference type="InterPro" id="IPR042095">
    <property type="entry name" value="SUMF_sf"/>
</dbReference>
<dbReference type="Gene3D" id="3.90.1580.10">
    <property type="entry name" value="paralog of FGE (formylglycine-generating enzyme)"/>
    <property type="match status" value="1"/>
</dbReference>
<feature type="region of interest" description="Disordered" evidence="1">
    <location>
        <begin position="39"/>
        <end position="58"/>
    </location>
</feature>
<evidence type="ECO:0000313" key="3">
    <source>
        <dbReference type="EMBL" id="EMB28910.1"/>
    </source>
</evidence>
<dbReference type="PANTHER" id="PTHR23150:SF19">
    <property type="entry name" value="FORMYLGLYCINE-GENERATING ENZYME"/>
    <property type="match status" value="1"/>
</dbReference>
<comment type="caution">
    <text evidence="3">The sequence shown here is derived from an EMBL/GenBank/DDBJ whole genome shotgun (WGS) entry which is preliminary data.</text>
</comment>
<gene>
    <name evidence="3" type="ORF">HMPREF9733_00058</name>
</gene>
<accession>M2BHL0</accession>
<dbReference type="InterPro" id="IPR005532">
    <property type="entry name" value="SUMF_dom"/>
</dbReference>
<dbReference type="OrthoDB" id="9812707at2"/>
<evidence type="ECO:0000256" key="1">
    <source>
        <dbReference type="SAM" id="MobiDB-lite"/>
    </source>
</evidence>
<dbReference type="RefSeq" id="WP_010692327.1">
    <property type="nucleotide sequence ID" value="NZ_KB442453.1"/>
</dbReference>
<sequence length="91" mass="9750">KRANALGLHDMSGNVWEWCFDWYKDDPASNDAAYMQGGIVTDPQGGASGTDRVGRGGSWRNGANGCTVGVRNGFSPDRSYNLLGLRLACLP</sequence>
<reference evidence="3 4" key="1">
    <citation type="submission" date="2012-01" db="EMBL/GenBank/DDBJ databases">
        <title>The Genome Sequence of Treponema denticola SP33.</title>
        <authorList>
            <consortium name="The Broad Institute Genome Sequencing Platform"/>
            <person name="Earl A."/>
            <person name="Ward D."/>
            <person name="Feldgarden M."/>
            <person name="Gevers D."/>
            <person name="Blanton J.M."/>
            <person name="Fenno C.J."/>
            <person name="Baranova O.V."/>
            <person name="Mathney J."/>
            <person name="Dewhirst F.E."/>
            <person name="Izard J."/>
            <person name="Young S.K."/>
            <person name="Zeng Q."/>
            <person name="Gargeya S."/>
            <person name="Fitzgerald M."/>
            <person name="Haas B."/>
            <person name="Abouelleil A."/>
            <person name="Alvarado L."/>
            <person name="Arachchi H.M."/>
            <person name="Berlin A."/>
            <person name="Chapman S.B."/>
            <person name="Gearin G."/>
            <person name="Goldberg J."/>
            <person name="Griggs A."/>
            <person name="Gujja S."/>
            <person name="Hansen M."/>
            <person name="Heiman D."/>
            <person name="Howarth C."/>
            <person name="Larimer J."/>
            <person name="Lui A."/>
            <person name="MacDonald P.J.P."/>
            <person name="McCowen C."/>
            <person name="Montmayeur A."/>
            <person name="Murphy C."/>
            <person name="Neiman D."/>
            <person name="Pearson M."/>
            <person name="Priest M."/>
            <person name="Roberts A."/>
            <person name="Saif S."/>
            <person name="Shea T."/>
            <person name="Sisk P."/>
            <person name="Stolte C."/>
            <person name="Sykes S."/>
            <person name="Wortman J."/>
            <person name="Nusbaum C."/>
            <person name="Birren B."/>
        </authorList>
    </citation>
    <scope>NUCLEOTIDE SEQUENCE [LARGE SCALE GENOMIC DNA]</scope>
    <source>
        <strain evidence="3 4">SP33</strain>
    </source>
</reference>
<proteinExistence type="predicted"/>
<dbReference type="HOGENOM" id="CLU_2418531_0_0_12"/>
<organism evidence="3 4">
    <name type="scientific">Treponema denticola SP33</name>
    <dbReference type="NCBI Taxonomy" id="999437"/>
    <lineage>
        <taxon>Bacteria</taxon>
        <taxon>Pseudomonadati</taxon>
        <taxon>Spirochaetota</taxon>
        <taxon>Spirochaetia</taxon>
        <taxon>Spirochaetales</taxon>
        <taxon>Treponemataceae</taxon>
        <taxon>Treponema</taxon>
    </lineage>
</organism>
<dbReference type="PATRIC" id="fig|999437.3.peg.58"/>
<protein>
    <recommendedName>
        <fullName evidence="2">Sulfatase-modifying factor enzyme-like domain-containing protein</fullName>
    </recommendedName>
</protein>
<dbReference type="Pfam" id="PF03781">
    <property type="entry name" value="FGE-sulfatase"/>
    <property type="match status" value="1"/>
</dbReference>
<dbReference type="InterPro" id="IPR016187">
    <property type="entry name" value="CTDL_fold"/>
</dbReference>
<dbReference type="InterPro" id="IPR051043">
    <property type="entry name" value="Sulfatase_Mod_Factor_Kinase"/>
</dbReference>
<dbReference type="AlphaFoldDB" id="M2BHL0"/>
<dbReference type="GO" id="GO:0120147">
    <property type="term" value="F:formylglycine-generating oxidase activity"/>
    <property type="evidence" value="ECO:0007669"/>
    <property type="project" value="TreeGrafter"/>
</dbReference>
<evidence type="ECO:0000259" key="2">
    <source>
        <dbReference type="Pfam" id="PF03781"/>
    </source>
</evidence>
<dbReference type="Proteomes" id="UP000016183">
    <property type="component" value="Unassembled WGS sequence"/>
</dbReference>
<name>M2BHL0_TREDN</name>
<feature type="domain" description="Sulfatase-modifying factor enzyme-like" evidence="2">
    <location>
        <begin position="2"/>
        <end position="88"/>
    </location>
</feature>